<sequence length="339" mass="38055">MLETERQASMNSNRQNETTEEEQEKEEEEEEEDDNESNRDQEKKNVWKKKNSKSKSKKKSKRGHGKRNKTKQNAEGYSGKGNAASAPSTSTQSTNNCRPSPQAGSSSSTQNCVRDAAPFENAASRMDAVQAGLGAYHYWQQFSTSASQCDQGETTSNLDETCVKCGAKGRNSILCTMCRVARYCCKSCEKKDARRHRPTCVRIFTFNAASKSVQPYLTLRHKLAVSQRVKIPPVSYFMGSIPDQTRFKILPFHPPVLLEIQRVGFTEEMEWVVNVMDVANNTTTVVINVMEKDFLQALGDNVKLEQTLIPGNFIIILIAHWTVGSRPENCMILYGKDSS</sequence>
<accession>A0A3S1HGV4</accession>
<keyword evidence="3" id="KW-0862">Zinc</keyword>
<feature type="compositionally biased region" description="Acidic residues" evidence="5">
    <location>
        <begin position="18"/>
        <end position="35"/>
    </location>
</feature>
<keyword evidence="2 4" id="KW-0863">Zinc-finger</keyword>
<dbReference type="PROSITE" id="PS01360">
    <property type="entry name" value="ZF_MYND_1"/>
    <property type="match status" value="1"/>
</dbReference>
<feature type="compositionally biased region" description="Polar residues" evidence="5">
    <location>
        <begin position="97"/>
        <end position="112"/>
    </location>
</feature>
<name>A0A3S1HGV4_ELYCH</name>
<dbReference type="GO" id="GO:0008270">
    <property type="term" value="F:zinc ion binding"/>
    <property type="evidence" value="ECO:0007669"/>
    <property type="project" value="UniProtKB-KW"/>
</dbReference>
<evidence type="ECO:0000256" key="5">
    <source>
        <dbReference type="SAM" id="MobiDB-lite"/>
    </source>
</evidence>
<dbReference type="AlphaFoldDB" id="A0A3S1HGV4"/>
<feature type="compositionally biased region" description="Low complexity" evidence="5">
    <location>
        <begin position="82"/>
        <end position="96"/>
    </location>
</feature>
<evidence type="ECO:0000259" key="6">
    <source>
        <dbReference type="PROSITE" id="PS50865"/>
    </source>
</evidence>
<evidence type="ECO:0000313" key="7">
    <source>
        <dbReference type="EMBL" id="RUS79097.1"/>
    </source>
</evidence>
<feature type="compositionally biased region" description="Basic and acidic residues" evidence="5">
    <location>
        <begin position="36"/>
        <end position="45"/>
    </location>
</feature>
<organism evidence="7 8">
    <name type="scientific">Elysia chlorotica</name>
    <name type="common">Eastern emerald elysia</name>
    <name type="synonym">Sea slug</name>
    <dbReference type="NCBI Taxonomy" id="188477"/>
    <lineage>
        <taxon>Eukaryota</taxon>
        <taxon>Metazoa</taxon>
        <taxon>Spiralia</taxon>
        <taxon>Lophotrochozoa</taxon>
        <taxon>Mollusca</taxon>
        <taxon>Gastropoda</taxon>
        <taxon>Heterobranchia</taxon>
        <taxon>Euthyneura</taxon>
        <taxon>Panpulmonata</taxon>
        <taxon>Sacoglossa</taxon>
        <taxon>Placobranchoidea</taxon>
        <taxon>Plakobranchidae</taxon>
        <taxon>Elysia</taxon>
    </lineage>
</organism>
<dbReference type="OrthoDB" id="3169036at2759"/>
<protein>
    <recommendedName>
        <fullName evidence="6">MYND-type domain-containing protein</fullName>
    </recommendedName>
</protein>
<dbReference type="SUPFAM" id="SSF144232">
    <property type="entry name" value="HIT/MYND zinc finger-like"/>
    <property type="match status" value="1"/>
</dbReference>
<dbReference type="EMBL" id="RQTK01000471">
    <property type="protein sequence ID" value="RUS79097.1"/>
    <property type="molecule type" value="Genomic_DNA"/>
</dbReference>
<evidence type="ECO:0000256" key="2">
    <source>
        <dbReference type="ARBA" id="ARBA00022771"/>
    </source>
</evidence>
<evidence type="ECO:0000256" key="4">
    <source>
        <dbReference type="PROSITE-ProRule" id="PRU00134"/>
    </source>
</evidence>
<evidence type="ECO:0000313" key="8">
    <source>
        <dbReference type="Proteomes" id="UP000271974"/>
    </source>
</evidence>
<evidence type="ECO:0000256" key="3">
    <source>
        <dbReference type="ARBA" id="ARBA00022833"/>
    </source>
</evidence>
<keyword evidence="1" id="KW-0479">Metal-binding</keyword>
<dbReference type="Gene3D" id="6.10.140.2220">
    <property type="match status" value="1"/>
</dbReference>
<dbReference type="Pfam" id="PF01753">
    <property type="entry name" value="zf-MYND"/>
    <property type="match status" value="1"/>
</dbReference>
<reference evidence="7 8" key="1">
    <citation type="submission" date="2019-01" db="EMBL/GenBank/DDBJ databases">
        <title>A draft genome assembly of the solar-powered sea slug Elysia chlorotica.</title>
        <authorList>
            <person name="Cai H."/>
            <person name="Li Q."/>
            <person name="Fang X."/>
            <person name="Li J."/>
            <person name="Curtis N.E."/>
            <person name="Altenburger A."/>
            <person name="Shibata T."/>
            <person name="Feng M."/>
            <person name="Maeda T."/>
            <person name="Schwartz J.A."/>
            <person name="Shigenobu S."/>
            <person name="Lundholm N."/>
            <person name="Nishiyama T."/>
            <person name="Yang H."/>
            <person name="Hasebe M."/>
            <person name="Li S."/>
            <person name="Pierce S.K."/>
            <person name="Wang J."/>
        </authorList>
    </citation>
    <scope>NUCLEOTIDE SEQUENCE [LARGE SCALE GENOMIC DNA]</scope>
    <source>
        <strain evidence="7">EC2010</strain>
        <tissue evidence="7">Whole organism of an adult</tissue>
    </source>
</reference>
<feature type="domain" description="MYND-type" evidence="6">
    <location>
        <begin position="162"/>
        <end position="200"/>
    </location>
</feature>
<feature type="compositionally biased region" description="Basic residues" evidence="5">
    <location>
        <begin position="46"/>
        <end position="70"/>
    </location>
</feature>
<dbReference type="Proteomes" id="UP000271974">
    <property type="component" value="Unassembled WGS sequence"/>
</dbReference>
<comment type="caution">
    <text evidence="7">The sequence shown here is derived from an EMBL/GenBank/DDBJ whole genome shotgun (WGS) entry which is preliminary data.</text>
</comment>
<feature type="region of interest" description="Disordered" evidence="5">
    <location>
        <begin position="1"/>
        <end position="112"/>
    </location>
</feature>
<dbReference type="PROSITE" id="PS50865">
    <property type="entry name" value="ZF_MYND_2"/>
    <property type="match status" value="1"/>
</dbReference>
<dbReference type="InterPro" id="IPR002893">
    <property type="entry name" value="Znf_MYND"/>
</dbReference>
<evidence type="ECO:0000256" key="1">
    <source>
        <dbReference type="ARBA" id="ARBA00022723"/>
    </source>
</evidence>
<gene>
    <name evidence="7" type="ORF">EGW08_013150</name>
</gene>
<proteinExistence type="predicted"/>
<keyword evidence="8" id="KW-1185">Reference proteome</keyword>